<protein>
    <submittedName>
        <fullName evidence="1">Uncharacterized protein</fullName>
    </submittedName>
</protein>
<dbReference type="EMBL" id="AGAY01000067">
    <property type="protein sequence ID" value="EGY51840.1"/>
    <property type="molecule type" value="Genomic_DNA"/>
</dbReference>
<sequence>LLQPHSIMWIAARTVCQPCGGLARRRSGRTAVAYARLEKFQVACLLGRPSIKSSGKFV</sequence>
<gene>
    <name evidence="1" type="ORF">HMPREF9371_1933</name>
</gene>
<dbReference type="Proteomes" id="UP000003019">
    <property type="component" value="Unassembled WGS sequence"/>
</dbReference>
<evidence type="ECO:0000313" key="1">
    <source>
        <dbReference type="EMBL" id="EGY51840.1"/>
    </source>
</evidence>
<organism evidence="1 2">
    <name type="scientific">Neisseria shayeganii 871</name>
    <dbReference type="NCBI Taxonomy" id="1032488"/>
    <lineage>
        <taxon>Bacteria</taxon>
        <taxon>Pseudomonadati</taxon>
        <taxon>Pseudomonadota</taxon>
        <taxon>Betaproteobacteria</taxon>
        <taxon>Neisseriales</taxon>
        <taxon>Neisseriaceae</taxon>
        <taxon>Neisseria</taxon>
    </lineage>
</organism>
<dbReference type="HOGENOM" id="CLU_2966413_0_0_4"/>
<comment type="caution">
    <text evidence="1">The sequence shown here is derived from an EMBL/GenBank/DDBJ whole genome shotgun (WGS) entry which is preliminary data.</text>
</comment>
<reference evidence="1 2" key="1">
    <citation type="submission" date="2011-05" db="EMBL/GenBank/DDBJ databases">
        <authorList>
            <person name="Muzny D."/>
            <person name="Qin X."/>
            <person name="Deng J."/>
            <person name="Jiang H."/>
            <person name="Liu Y."/>
            <person name="Qu J."/>
            <person name="Song X.-Z."/>
            <person name="Zhang L."/>
            <person name="Thornton R."/>
            <person name="Coyle M."/>
            <person name="Francisco L."/>
            <person name="Jackson L."/>
            <person name="Javaid M."/>
            <person name="Korchina V."/>
            <person name="Kovar C."/>
            <person name="Mata R."/>
            <person name="Mathew T."/>
            <person name="Ngo R."/>
            <person name="Nguyen L."/>
            <person name="Nguyen N."/>
            <person name="Okwuonu G."/>
            <person name="Ongeri F."/>
            <person name="Pham C."/>
            <person name="Simmons D."/>
            <person name="Wilczek-Boney K."/>
            <person name="Hale W."/>
            <person name="Jakkamsetti A."/>
            <person name="Pham P."/>
            <person name="Ruth R."/>
            <person name="San Lucas F."/>
            <person name="Warren J."/>
            <person name="Zhang J."/>
            <person name="Zhao Z."/>
            <person name="Zhou C."/>
            <person name="Zhu D."/>
            <person name="Lee S."/>
            <person name="Bess C."/>
            <person name="Blankenburg K."/>
            <person name="Forbes L."/>
            <person name="Fu Q."/>
            <person name="Gubbala S."/>
            <person name="Hirani K."/>
            <person name="Jayaseelan J.C."/>
            <person name="Lara F."/>
            <person name="Munidasa M."/>
            <person name="Palculict T."/>
            <person name="Patil S."/>
            <person name="Pu L.-L."/>
            <person name="Saada N."/>
            <person name="Tang L."/>
            <person name="Weissenberger G."/>
            <person name="Zhu Y."/>
            <person name="Hemphill L."/>
            <person name="Shang Y."/>
            <person name="Youmans B."/>
            <person name="Ayvaz T."/>
            <person name="Ross M."/>
            <person name="Santibanez J."/>
            <person name="Aqrawi P."/>
            <person name="Gross S."/>
            <person name="Joshi V."/>
            <person name="Fowler G."/>
            <person name="Nazareth L."/>
            <person name="Reid J."/>
            <person name="Worley K."/>
            <person name="Petrosino J."/>
            <person name="Highlander S."/>
            <person name="Gibbs R."/>
        </authorList>
    </citation>
    <scope>NUCLEOTIDE SEQUENCE [LARGE SCALE GENOMIC DNA]</scope>
    <source>
        <strain evidence="1 2">871</strain>
    </source>
</reference>
<dbReference type="AlphaFoldDB" id="G4CJZ3"/>
<accession>G4CJZ3</accession>
<keyword evidence="2" id="KW-1185">Reference proteome</keyword>
<proteinExistence type="predicted"/>
<feature type="non-terminal residue" evidence="1">
    <location>
        <position position="1"/>
    </location>
</feature>
<name>G4CJZ3_9NEIS</name>
<evidence type="ECO:0000313" key="2">
    <source>
        <dbReference type="Proteomes" id="UP000003019"/>
    </source>
</evidence>